<dbReference type="SUPFAM" id="SSF52540">
    <property type="entry name" value="P-loop containing nucleoside triphosphate hydrolases"/>
    <property type="match status" value="1"/>
</dbReference>
<gene>
    <name evidence="5" type="ORF">PPACK8108_LOCUS9962</name>
</gene>
<dbReference type="InterPro" id="IPR027417">
    <property type="entry name" value="P-loop_NTPase"/>
</dbReference>
<dbReference type="Proteomes" id="UP001153365">
    <property type="component" value="Unassembled WGS sequence"/>
</dbReference>
<dbReference type="InterPro" id="IPR050168">
    <property type="entry name" value="AAA_ATPase_domain"/>
</dbReference>
<evidence type="ECO:0000256" key="1">
    <source>
        <dbReference type="ARBA" id="ARBA00006914"/>
    </source>
</evidence>
<sequence>MVVDRLEGLVKIVDIGIPDATGCLEILRIHTKKMKLVDDVDLDKIAADTHGYVGSDAASLCSEASMQQIREKMKLINLDKDTINTDVLDSLGIRSVVEISSINSEIKKNPSTTPARSNSSSIFSSSLIGNSTGTNLPNSQFSNYLNIPSNNTLGHLPCKPGPSLTTINTTSTNKRGSLIVTGVLSPNANQSTLSPNSIGFEKKSPQLFGRVRLTDINPTPNLSSGGITNNNILVHLILLLSERLWWKFPWLLVYVCCCYGWDIQRF</sequence>
<feature type="domain" description="AAA ATPase AAA+ lid" evidence="4">
    <location>
        <begin position="39"/>
        <end position="78"/>
    </location>
</feature>
<name>A0AAV0AXF3_PHAPC</name>
<dbReference type="Pfam" id="PF17862">
    <property type="entry name" value="AAA_lid_3"/>
    <property type="match status" value="1"/>
</dbReference>
<evidence type="ECO:0000313" key="6">
    <source>
        <dbReference type="Proteomes" id="UP001153365"/>
    </source>
</evidence>
<keyword evidence="3" id="KW-0067">ATP-binding</keyword>
<dbReference type="GO" id="GO:0016887">
    <property type="term" value="F:ATP hydrolysis activity"/>
    <property type="evidence" value="ECO:0007669"/>
    <property type="project" value="TreeGrafter"/>
</dbReference>
<dbReference type="Gene3D" id="1.10.8.60">
    <property type="match status" value="1"/>
</dbReference>
<evidence type="ECO:0000256" key="2">
    <source>
        <dbReference type="ARBA" id="ARBA00022741"/>
    </source>
</evidence>
<dbReference type="PANTHER" id="PTHR23077">
    <property type="entry name" value="AAA-FAMILY ATPASE"/>
    <property type="match status" value="1"/>
</dbReference>
<protein>
    <recommendedName>
        <fullName evidence="4">AAA ATPase AAA+ lid domain-containing protein</fullName>
    </recommendedName>
</protein>
<reference evidence="5" key="1">
    <citation type="submission" date="2022-06" db="EMBL/GenBank/DDBJ databases">
        <authorList>
            <consortium name="SYNGENTA / RWTH Aachen University"/>
        </authorList>
    </citation>
    <scope>NUCLEOTIDE SEQUENCE</scope>
</reference>
<accession>A0AAV0AXF3</accession>
<evidence type="ECO:0000256" key="3">
    <source>
        <dbReference type="ARBA" id="ARBA00022840"/>
    </source>
</evidence>
<keyword evidence="2" id="KW-0547">Nucleotide-binding</keyword>
<dbReference type="AlphaFoldDB" id="A0AAV0AXF3"/>
<evidence type="ECO:0000313" key="5">
    <source>
        <dbReference type="EMBL" id="CAH7675001.1"/>
    </source>
</evidence>
<keyword evidence="6" id="KW-1185">Reference proteome</keyword>
<dbReference type="EMBL" id="CALTRL010002204">
    <property type="protein sequence ID" value="CAH7675001.1"/>
    <property type="molecule type" value="Genomic_DNA"/>
</dbReference>
<organism evidence="5 6">
    <name type="scientific">Phakopsora pachyrhizi</name>
    <name type="common">Asian soybean rust disease fungus</name>
    <dbReference type="NCBI Taxonomy" id="170000"/>
    <lineage>
        <taxon>Eukaryota</taxon>
        <taxon>Fungi</taxon>
        <taxon>Dikarya</taxon>
        <taxon>Basidiomycota</taxon>
        <taxon>Pucciniomycotina</taxon>
        <taxon>Pucciniomycetes</taxon>
        <taxon>Pucciniales</taxon>
        <taxon>Phakopsoraceae</taxon>
        <taxon>Phakopsora</taxon>
    </lineage>
</organism>
<dbReference type="GO" id="GO:0005524">
    <property type="term" value="F:ATP binding"/>
    <property type="evidence" value="ECO:0007669"/>
    <property type="project" value="UniProtKB-KW"/>
</dbReference>
<dbReference type="PANTHER" id="PTHR23077:SF171">
    <property type="entry name" value="NUCLEAR VALOSIN-CONTAINING PROTEIN-LIKE"/>
    <property type="match status" value="1"/>
</dbReference>
<evidence type="ECO:0000259" key="4">
    <source>
        <dbReference type="Pfam" id="PF17862"/>
    </source>
</evidence>
<comment type="caution">
    <text evidence="5">The sequence shown here is derived from an EMBL/GenBank/DDBJ whole genome shotgun (WGS) entry which is preliminary data.</text>
</comment>
<dbReference type="InterPro" id="IPR041569">
    <property type="entry name" value="AAA_lid_3"/>
</dbReference>
<proteinExistence type="inferred from homology"/>
<comment type="similarity">
    <text evidence="1">Belongs to the AAA ATPase family.</text>
</comment>